<dbReference type="InterPro" id="IPR036291">
    <property type="entry name" value="NAD(P)-bd_dom_sf"/>
</dbReference>
<dbReference type="GO" id="GO:0003978">
    <property type="term" value="F:UDP-glucose 4-epimerase activity"/>
    <property type="evidence" value="ECO:0007669"/>
    <property type="project" value="UniProtKB-UniRule"/>
</dbReference>
<dbReference type="InterPro" id="IPR005886">
    <property type="entry name" value="UDP_G4E"/>
</dbReference>
<keyword evidence="9 10" id="KW-0119">Carbohydrate metabolism</keyword>
<evidence type="ECO:0000256" key="1">
    <source>
        <dbReference type="ARBA" id="ARBA00000083"/>
    </source>
</evidence>
<dbReference type="SUPFAM" id="SSF51735">
    <property type="entry name" value="NAD(P)-binding Rossmann-fold domains"/>
    <property type="match status" value="1"/>
</dbReference>
<dbReference type="PANTHER" id="PTHR43725:SF53">
    <property type="entry name" value="UDP-ARABINOSE 4-EPIMERASE 1"/>
    <property type="match status" value="1"/>
</dbReference>
<sequence length="324" mass="34947">MHVLICGGAGYVGSHMAKCLSVAGHEVTVLDNLRTGHREAVKWGDLAVADLLDERALSLIFSRTQFDAVMHFSALSLVGESVTMPYEYYATNVTGTVNLLRAMRARDVRRLVFSSTAAVYGQPQSPLIDEDHPKLPMSPYGASKLMVERVLSDAAAAYGLRSAALRYFNAAGASADGDIGEAHHPETHLIPNVLRSVLGQGGRLKVFGGDYTTPDGTCVRDYVHVDDLADAHLRALHYLNGHDGAHAFNLGNGQGFSVREVIATVQRVTGCDVPFEMGARRSGDPAVLVAASAKAKTELGWEPRHSGLDTIIESAWRWHSNPAF</sequence>
<keyword evidence="13" id="KW-1185">Reference proteome</keyword>
<comment type="catalytic activity">
    <reaction evidence="1 10">
        <text>UDP-alpha-D-glucose = UDP-alpha-D-galactose</text>
        <dbReference type="Rhea" id="RHEA:22168"/>
        <dbReference type="ChEBI" id="CHEBI:58885"/>
        <dbReference type="ChEBI" id="CHEBI:66914"/>
        <dbReference type="EC" id="5.1.3.2"/>
    </reaction>
</comment>
<evidence type="ECO:0000256" key="2">
    <source>
        <dbReference type="ARBA" id="ARBA00001911"/>
    </source>
</evidence>
<evidence type="ECO:0000259" key="11">
    <source>
        <dbReference type="Pfam" id="PF01370"/>
    </source>
</evidence>
<proteinExistence type="inferred from homology"/>
<evidence type="ECO:0000313" key="13">
    <source>
        <dbReference type="Proteomes" id="UP000254711"/>
    </source>
</evidence>
<protein>
    <recommendedName>
        <fullName evidence="6 10">UDP-glucose 4-epimerase</fullName>
        <ecNumber evidence="5 10">5.1.3.2</ecNumber>
    </recommendedName>
</protein>
<evidence type="ECO:0000256" key="5">
    <source>
        <dbReference type="ARBA" id="ARBA00013189"/>
    </source>
</evidence>
<dbReference type="PANTHER" id="PTHR43725">
    <property type="entry name" value="UDP-GLUCOSE 4-EPIMERASE"/>
    <property type="match status" value="1"/>
</dbReference>
<comment type="caution">
    <text evidence="12">The sequence shown here is derived from an EMBL/GenBank/DDBJ whole genome shotgun (WGS) entry which is preliminary data.</text>
</comment>
<dbReference type="Pfam" id="PF01370">
    <property type="entry name" value="Epimerase"/>
    <property type="match status" value="1"/>
</dbReference>
<name>A0A370K7K5_9GAMM</name>
<evidence type="ECO:0000256" key="3">
    <source>
        <dbReference type="ARBA" id="ARBA00004947"/>
    </source>
</evidence>
<feature type="domain" description="NAD-dependent epimerase/dehydratase" evidence="11">
    <location>
        <begin position="3"/>
        <end position="251"/>
    </location>
</feature>
<dbReference type="Proteomes" id="UP000254711">
    <property type="component" value="Unassembled WGS sequence"/>
</dbReference>
<keyword evidence="8 10" id="KW-0413">Isomerase</keyword>
<evidence type="ECO:0000256" key="8">
    <source>
        <dbReference type="ARBA" id="ARBA00023235"/>
    </source>
</evidence>
<dbReference type="EMBL" id="QQSY01000002">
    <property type="protein sequence ID" value="RDI98437.1"/>
    <property type="molecule type" value="Genomic_DNA"/>
</dbReference>
<comment type="cofactor">
    <cofactor evidence="2 10">
        <name>NAD(+)</name>
        <dbReference type="ChEBI" id="CHEBI:57540"/>
    </cofactor>
</comment>
<dbReference type="InterPro" id="IPR001509">
    <property type="entry name" value="Epimerase_deHydtase"/>
</dbReference>
<evidence type="ECO:0000256" key="10">
    <source>
        <dbReference type="RuleBase" id="RU366046"/>
    </source>
</evidence>
<dbReference type="NCBIfam" id="TIGR01179">
    <property type="entry name" value="galE"/>
    <property type="match status" value="1"/>
</dbReference>
<evidence type="ECO:0000313" key="12">
    <source>
        <dbReference type="EMBL" id="RDI98437.1"/>
    </source>
</evidence>
<dbReference type="GO" id="GO:0033499">
    <property type="term" value="P:galactose catabolic process via UDP-galactose, Leloir pathway"/>
    <property type="evidence" value="ECO:0007669"/>
    <property type="project" value="TreeGrafter"/>
</dbReference>
<dbReference type="Gene3D" id="3.40.50.720">
    <property type="entry name" value="NAD(P)-binding Rossmann-like Domain"/>
    <property type="match status" value="1"/>
</dbReference>
<dbReference type="OrthoDB" id="9803010at2"/>
<gene>
    <name evidence="12" type="primary">galE</name>
    <name evidence="12" type="ORF">DVT68_07830</name>
</gene>
<dbReference type="AlphaFoldDB" id="A0A370K7K5"/>
<dbReference type="Gene3D" id="3.90.25.10">
    <property type="entry name" value="UDP-galactose 4-epimerase, domain 1"/>
    <property type="match status" value="1"/>
</dbReference>
<reference evidence="12 13" key="1">
    <citation type="submission" date="2018-07" db="EMBL/GenBank/DDBJ databases">
        <title>Dyella solisilvae sp. nov., isolated from the pine and broad-leaved mixed forest soil.</title>
        <authorList>
            <person name="Gao Z."/>
            <person name="Qiu L."/>
        </authorList>
    </citation>
    <scope>NUCLEOTIDE SEQUENCE [LARGE SCALE GENOMIC DNA]</scope>
    <source>
        <strain evidence="12 13">DHG54</strain>
    </source>
</reference>
<comment type="pathway">
    <text evidence="3 10">Carbohydrate metabolism; galactose metabolism.</text>
</comment>
<evidence type="ECO:0000256" key="7">
    <source>
        <dbReference type="ARBA" id="ARBA00023027"/>
    </source>
</evidence>
<dbReference type="UniPathway" id="UPA00214"/>
<evidence type="ECO:0000256" key="4">
    <source>
        <dbReference type="ARBA" id="ARBA00007637"/>
    </source>
</evidence>
<organism evidence="12 13">
    <name type="scientific">Dyella solisilvae</name>
    <dbReference type="NCBI Taxonomy" id="1920168"/>
    <lineage>
        <taxon>Bacteria</taxon>
        <taxon>Pseudomonadati</taxon>
        <taxon>Pseudomonadota</taxon>
        <taxon>Gammaproteobacteria</taxon>
        <taxon>Lysobacterales</taxon>
        <taxon>Rhodanobacteraceae</taxon>
        <taxon>Dyella</taxon>
    </lineage>
</organism>
<keyword evidence="7 10" id="KW-0520">NAD</keyword>
<comment type="similarity">
    <text evidence="4 10">Belongs to the NAD(P)-dependent epimerase/dehydratase family.</text>
</comment>
<evidence type="ECO:0000256" key="6">
    <source>
        <dbReference type="ARBA" id="ARBA00018569"/>
    </source>
</evidence>
<dbReference type="RefSeq" id="WP_114824531.1">
    <property type="nucleotide sequence ID" value="NZ_QQSY01000002.1"/>
</dbReference>
<accession>A0A370K7K5</accession>
<comment type="subunit">
    <text evidence="10">Homodimer.</text>
</comment>
<dbReference type="EC" id="5.1.3.2" evidence="5 10"/>
<evidence type="ECO:0000256" key="9">
    <source>
        <dbReference type="ARBA" id="ARBA00023277"/>
    </source>
</evidence>
<dbReference type="CDD" id="cd05247">
    <property type="entry name" value="UDP_G4E_1_SDR_e"/>
    <property type="match status" value="1"/>
</dbReference>